<dbReference type="InterPro" id="IPR050570">
    <property type="entry name" value="Cell_wall_metabolism_enzyme"/>
</dbReference>
<feature type="region of interest" description="Disordered" evidence="1">
    <location>
        <begin position="191"/>
        <end position="225"/>
    </location>
</feature>
<organism evidence="4 5">
    <name type="scientific">Selenomonas montiformis</name>
    <dbReference type="NCBI Taxonomy" id="2652285"/>
    <lineage>
        <taxon>Bacteria</taxon>
        <taxon>Bacillati</taxon>
        <taxon>Bacillota</taxon>
        <taxon>Negativicutes</taxon>
        <taxon>Selenomonadales</taxon>
        <taxon>Selenomonadaceae</taxon>
        <taxon>Selenomonas</taxon>
    </lineage>
</organism>
<keyword evidence="2" id="KW-0472">Membrane</keyword>
<evidence type="ECO:0000259" key="3">
    <source>
        <dbReference type="Pfam" id="PF01551"/>
    </source>
</evidence>
<proteinExistence type="predicted"/>
<feature type="domain" description="M23ase beta-sheet core" evidence="3">
    <location>
        <begin position="297"/>
        <end position="392"/>
    </location>
</feature>
<dbReference type="InterPro" id="IPR016047">
    <property type="entry name" value="M23ase_b-sheet_dom"/>
</dbReference>
<comment type="caution">
    <text evidence="4">The sequence shown here is derived from an EMBL/GenBank/DDBJ whole genome shotgun (WGS) entry which is preliminary data.</text>
</comment>
<dbReference type="AlphaFoldDB" id="A0A6I2UWS9"/>
<gene>
    <name evidence="4" type="ORF">FYJ78_05030</name>
</gene>
<name>A0A6I2UWS9_9FIRM</name>
<evidence type="ECO:0000313" key="5">
    <source>
        <dbReference type="Proteomes" id="UP000430222"/>
    </source>
</evidence>
<keyword evidence="2" id="KW-1133">Transmembrane helix</keyword>
<dbReference type="GO" id="GO:0004222">
    <property type="term" value="F:metalloendopeptidase activity"/>
    <property type="evidence" value="ECO:0007669"/>
    <property type="project" value="TreeGrafter"/>
</dbReference>
<sequence>MACRPITPHRQASCSATPINSERGKGVSKAKALCYNSRKAFAFLCLYHDPGKNDPWILFIAGGVLVKEPKDNAGQADRAAEQENAERKQEYLIKFIPPKGDEIRSIRLSARALKWGAVSLAAGAMLFVGAFSYSVYSTFAARSSADEVRNLREVNNIQQEQLLQLSKKANALQDQLDQLKKLEDDLRRLSGAAPAADQAPGQQQTPDAGSESGHDGQGGPLIRPDLNQVGQVLDQVEKGVEARRQSLLDLQQQLKDRQGSLAPQASSGLPGSTMPGIWPARGTVTSPYGLRWNGSDFHPGIDIANDMGTPIVATADGVVTTAGWNDGGYGNMVDIDHGNGVMTRYGHAMQVAVMAGQYVRRGQVIAYMGSTGFSTGPHVHYEVRINGQAVNPSSYLH</sequence>
<dbReference type="Gene3D" id="2.70.70.10">
    <property type="entry name" value="Glucose Permease (Domain IIA)"/>
    <property type="match status" value="1"/>
</dbReference>
<accession>A0A6I2UWS9</accession>
<dbReference type="CDD" id="cd12797">
    <property type="entry name" value="M23_peptidase"/>
    <property type="match status" value="1"/>
</dbReference>
<reference evidence="4 5" key="1">
    <citation type="submission" date="2019-08" db="EMBL/GenBank/DDBJ databases">
        <title>In-depth cultivation of the pig gut microbiome towards novel bacterial diversity and tailored functional studies.</title>
        <authorList>
            <person name="Wylensek D."/>
            <person name="Hitch T.C.A."/>
            <person name="Clavel T."/>
        </authorList>
    </citation>
    <scope>NUCLEOTIDE SEQUENCE [LARGE SCALE GENOMIC DNA]</scope>
    <source>
        <strain evidence="5">WCA-380-WT-3B3</strain>
    </source>
</reference>
<feature type="compositionally biased region" description="Low complexity" evidence="1">
    <location>
        <begin position="191"/>
        <end position="209"/>
    </location>
</feature>
<evidence type="ECO:0000313" key="4">
    <source>
        <dbReference type="EMBL" id="MSV24560.1"/>
    </source>
</evidence>
<dbReference type="Proteomes" id="UP000430222">
    <property type="component" value="Unassembled WGS sequence"/>
</dbReference>
<evidence type="ECO:0000256" key="1">
    <source>
        <dbReference type="SAM" id="MobiDB-lite"/>
    </source>
</evidence>
<dbReference type="Pfam" id="PF01551">
    <property type="entry name" value="Peptidase_M23"/>
    <property type="match status" value="1"/>
</dbReference>
<feature type="region of interest" description="Disordered" evidence="1">
    <location>
        <begin position="1"/>
        <end position="23"/>
    </location>
</feature>
<protein>
    <submittedName>
        <fullName evidence="4">Peptidoglycan DD-metalloendopeptidase family protein</fullName>
    </submittedName>
</protein>
<feature type="compositionally biased region" description="Polar residues" evidence="1">
    <location>
        <begin position="261"/>
        <end position="270"/>
    </location>
</feature>
<feature type="transmembrane region" description="Helical" evidence="2">
    <location>
        <begin position="112"/>
        <end position="136"/>
    </location>
</feature>
<evidence type="ECO:0000256" key="2">
    <source>
        <dbReference type="SAM" id="Phobius"/>
    </source>
</evidence>
<dbReference type="SUPFAM" id="SSF51261">
    <property type="entry name" value="Duplicated hybrid motif"/>
    <property type="match status" value="1"/>
</dbReference>
<dbReference type="InterPro" id="IPR011055">
    <property type="entry name" value="Dup_hybrid_motif"/>
</dbReference>
<feature type="compositionally biased region" description="Polar residues" evidence="1">
    <location>
        <begin position="10"/>
        <end position="20"/>
    </location>
</feature>
<keyword evidence="5" id="KW-1185">Reference proteome</keyword>
<dbReference type="PANTHER" id="PTHR21666">
    <property type="entry name" value="PEPTIDASE-RELATED"/>
    <property type="match status" value="1"/>
</dbReference>
<dbReference type="EMBL" id="VUNL01000004">
    <property type="protein sequence ID" value="MSV24560.1"/>
    <property type="molecule type" value="Genomic_DNA"/>
</dbReference>
<keyword evidence="2" id="KW-0812">Transmembrane</keyword>
<dbReference type="PANTHER" id="PTHR21666:SF286">
    <property type="entry name" value="LIPOPROTEIN NLPD"/>
    <property type="match status" value="1"/>
</dbReference>
<feature type="region of interest" description="Disordered" evidence="1">
    <location>
        <begin position="254"/>
        <end position="277"/>
    </location>
</feature>